<organism evidence="2 3">
    <name type="scientific">Pseudothauera nasutitermitis</name>
    <dbReference type="NCBI Taxonomy" id="2565930"/>
    <lineage>
        <taxon>Bacteria</taxon>
        <taxon>Pseudomonadati</taxon>
        <taxon>Pseudomonadota</taxon>
        <taxon>Betaproteobacteria</taxon>
        <taxon>Rhodocyclales</taxon>
        <taxon>Zoogloeaceae</taxon>
        <taxon>Pseudothauera</taxon>
    </lineage>
</organism>
<keyword evidence="3" id="KW-1185">Reference proteome</keyword>
<feature type="compositionally biased region" description="Low complexity" evidence="1">
    <location>
        <begin position="247"/>
        <end position="263"/>
    </location>
</feature>
<feature type="region of interest" description="Disordered" evidence="1">
    <location>
        <begin position="210"/>
        <end position="265"/>
    </location>
</feature>
<evidence type="ECO:0000313" key="2">
    <source>
        <dbReference type="EMBL" id="THF63726.1"/>
    </source>
</evidence>
<feature type="compositionally biased region" description="Low complexity" evidence="1">
    <location>
        <begin position="130"/>
        <end position="154"/>
    </location>
</feature>
<feature type="region of interest" description="Disordered" evidence="1">
    <location>
        <begin position="419"/>
        <end position="459"/>
    </location>
</feature>
<proteinExistence type="predicted"/>
<sequence>MALALFLCLPATAGAVQLGEVVAQSAIGEPLRVEIRLAGGDPAQAADCLRVRAGAAAEGPWIPRARISTTGSGSNARVVLSDASRVNEPVVRIGVENRCGAQLRREYVLLLPFPGEVSLPATATAAPALAATPARAPSPAPAAQRRSAQSAGAPPIQTWYTVEGESLDSLASAMYPRDPAQQRRFIAAVAIANPALFPDAAARARPLPAGTELRVPEPSRIPASTPAPAPAARAAVPQPPPAPPRGDSPAAAPRSAAPTAAGAVRHDRLVVEMADEAPPQGTPESPLHARERELVASVDRSIQAQLELFERIRELERIQAALIERANQLGVGLPGQIAEAQATRAVAVPVAPPPPAVEQATEPVAAAAAAAAAERPNDWPLFLALFVAVVATLLGIQRFQRRAPAPRALPVAAALPPETAPGVWPEEARTTSGSEPLRGADITRPPKTLVEEEEPPQPNYDWAAPSLPPELPAPIVVHDEVVEEHESAVELADIMMSFGRMQGAAETLAEFIRSNPRQALQPWLKLLDVYRAAGMRPEFDGLSRQLNKTFNVRTVTWDSYDEARAAVERVEDMPHLVEQLCRDWGTVECQAYLEHLIRDNREGTRQGFPLSVIDELLTLATVLEAELGRYRPPVTTHSPTSTLH</sequence>
<feature type="compositionally biased region" description="Pro residues" evidence="1">
    <location>
        <begin position="237"/>
        <end position="246"/>
    </location>
</feature>
<reference evidence="2 3" key="1">
    <citation type="submission" date="2019-04" db="EMBL/GenBank/DDBJ databases">
        <title>Azoarcus nasutitermitis sp. nov. isolated from termite nest.</title>
        <authorList>
            <person name="Lin S.-Y."/>
            <person name="Hameed A."/>
            <person name="Hsu Y.-H."/>
            <person name="Young C.-C."/>
        </authorList>
    </citation>
    <scope>NUCLEOTIDE SEQUENCE [LARGE SCALE GENOMIC DNA]</scope>
    <source>
        <strain evidence="2 3">CC-YHH838</strain>
    </source>
</reference>
<dbReference type="Proteomes" id="UP000308430">
    <property type="component" value="Unassembled WGS sequence"/>
</dbReference>
<name>A0A4S4AUU6_9RHOO</name>
<gene>
    <name evidence="2" type="ORF">E6C76_14145</name>
</gene>
<comment type="caution">
    <text evidence="2">The sequence shown here is derived from an EMBL/GenBank/DDBJ whole genome shotgun (WGS) entry which is preliminary data.</text>
</comment>
<evidence type="ECO:0000256" key="1">
    <source>
        <dbReference type="SAM" id="MobiDB-lite"/>
    </source>
</evidence>
<feature type="compositionally biased region" description="Low complexity" evidence="1">
    <location>
        <begin position="218"/>
        <end position="236"/>
    </location>
</feature>
<feature type="region of interest" description="Disordered" evidence="1">
    <location>
        <begin position="130"/>
        <end position="157"/>
    </location>
</feature>
<evidence type="ECO:0000313" key="3">
    <source>
        <dbReference type="Proteomes" id="UP000308430"/>
    </source>
</evidence>
<accession>A0A4S4AUU6</accession>
<dbReference type="AlphaFoldDB" id="A0A4S4AUU6"/>
<dbReference type="EMBL" id="SSOC01000005">
    <property type="protein sequence ID" value="THF63726.1"/>
    <property type="molecule type" value="Genomic_DNA"/>
</dbReference>
<protein>
    <recommendedName>
        <fullName evidence="4">Type 4 pilus biogenesis</fullName>
    </recommendedName>
</protein>
<evidence type="ECO:0008006" key="4">
    <source>
        <dbReference type="Google" id="ProtNLM"/>
    </source>
</evidence>